<protein>
    <recommendedName>
        <fullName evidence="8">DNA polymerase</fullName>
        <ecNumber evidence="8">2.7.7.7</ecNumber>
    </recommendedName>
</protein>
<evidence type="ECO:0000313" key="12">
    <source>
        <dbReference type="Proteomes" id="UP001370490"/>
    </source>
</evidence>
<keyword evidence="2 8" id="KW-0808">Transferase</keyword>
<feature type="region of interest" description="Disordered" evidence="9">
    <location>
        <begin position="41"/>
        <end position="66"/>
    </location>
</feature>
<dbReference type="PANTHER" id="PTHR33568">
    <property type="entry name" value="DNA POLYMERASE"/>
    <property type="match status" value="1"/>
</dbReference>
<dbReference type="InterPro" id="IPR023211">
    <property type="entry name" value="DNA_pol_palm_dom_sf"/>
</dbReference>
<dbReference type="Gene3D" id="1.10.287.690">
    <property type="entry name" value="Helix hairpin bin"/>
    <property type="match status" value="1"/>
</dbReference>
<comment type="caution">
    <text evidence="11">The sequence shown here is derived from an EMBL/GenBank/DDBJ whole genome shotgun (WGS) entry which is preliminary data.</text>
</comment>
<dbReference type="InterPro" id="IPR043502">
    <property type="entry name" value="DNA/RNA_pol_sf"/>
</dbReference>
<keyword evidence="6 8" id="KW-0238">DNA-binding</keyword>
<evidence type="ECO:0000256" key="5">
    <source>
        <dbReference type="ARBA" id="ARBA00022932"/>
    </source>
</evidence>
<comment type="catalytic activity">
    <reaction evidence="7 8">
        <text>DNA(n) + a 2'-deoxyribonucleoside 5'-triphosphate = DNA(n+1) + diphosphate</text>
        <dbReference type="Rhea" id="RHEA:22508"/>
        <dbReference type="Rhea" id="RHEA-COMP:17339"/>
        <dbReference type="Rhea" id="RHEA-COMP:17340"/>
        <dbReference type="ChEBI" id="CHEBI:33019"/>
        <dbReference type="ChEBI" id="CHEBI:61560"/>
        <dbReference type="ChEBI" id="CHEBI:173112"/>
        <dbReference type="EC" id="2.7.7.7"/>
    </reaction>
</comment>
<keyword evidence="4 8" id="KW-0235">DNA replication</keyword>
<feature type="domain" description="DNA-directed DNA polymerase family B mitochondria/virus" evidence="10">
    <location>
        <begin position="257"/>
        <end position="373"/>
    </location>
</feature>
<evidence type="ECO:0000256" key="7">
    <source>
        <dbReference type="ARBA" id="ARBA00049244"/>
    </source>
</evidence>
<dbReference type="EC" id="2.7.7.7" evidence="8"/>
<proteinExistence type="inferred from homology"/>
<organism evidence="11 12">
    <name type="scientific">Dillenia turbinata</name>
    <dbReference type="NCBI Taxonomy" id="194707"/>
    <lineage>
        <taxon>Eukaryota</taxon>
        <taxon>Viridiplantae</taxon>
        <taxon>Streptophyta</taxon>
        <taxon>Embryophyta</taxon>
        <taxon>Tracheophyta</taxon>
        <taxon>Spermatophyta</taxon>
        <taxon>Magnoliopsida</taxon>
        <taxon>eudicotyledons</taxon>
        <taxon>Gunneridae</taxon>
        <taxon>Pentapetalae</taxon>
        <taxon>Dilleniales</taxon>
        <taxon>Dilleniaceae</taxon>
        <taxon>Dillenia</taxon>
    </lineage>
</organism>
<keyword evidence="5 8" id="KW-0239">DNA-directed DNA polymerase</keyword>
<dbReference type="AlphaFoldDB" id="A0AAN8UUZ3"/>
<evidence type="ECO:0000313" key="11">
    <source>
        <dbReference type="EMBL" id="KAK6923558.1"/>
    </source>
</evidence>
<reference evidence="11 12" key="1">
    <citation type="submission" date="2023-12" db="EMBL/GenBank/DDBJ databases">
        <title>A high-quality genome assembly for Dillenia turbinata (Dilleniales).</title>
        <authorList>
            <person name="Chanderbali A."/>
        </authorList>
    </citation>
    <scope>NUCLEOTIDE SEQUENCE [LARGE SCALE GENOMIC DNA]</scope>
    <source>
        <strain evidence="11">LSX21</strain>
        <tissue evidence="11">Leaf</tissue>
    </source>
</reference>
<evidence type="ECO:0000259" key="10">
    <source>
        <dbReference type="Pfam" id="PF03175"/>
    </source>
</evidence>
<dbReference type="InterPro" id="IPR036397">
    <property type="entry name" value="RNaseH_sf"/>
</dbReference>
<evidence type="ECO:0000256" key="1">
    <source>
        <dbReference type="ARBA" id="ARBA00005755"/>
    </source>
</evidence>
<evidence type="ECO:0000256" key="8">
    <source>
        <dbReference type="RuleBase" id="RU000442"/>
    </source>
</evidence>
<dbReference type="GO" id="GO:0006260">
    <property type="term" value="P:DNA replication"/>
    <property type="evidence" value="ECO:0007669"/>
    <property type="project" value="UniProtKB-KW"/>
</dbReference>
<feature type="compositionally biased region" description="Basic residues" evidence="9">
    <location>
        <begin position="55"/>
        <end position="65"/>
    </location>
</feature>
<dbReference type="SMART" id="SM00486">
    <property type="entry name" value="POLBc"/>
    <property type="match status" value="1"/>
</dbReference>
<dbReference type="GO" id="GO:0000166">
    <property type="term" value="F:nucleotide binding"/>
    <property type="evidence" value="ECO:0007669"/>
    <property type="project" value="InterPro"/>
</dbReference>
<dbReference type="InterPro" id="IPR004868">
    <property type="entry name" value="DNA-dir_DNA_pol_B_mt/vir"/>
</dbReference>
<feature type="region of interest" description="Disordered" evidence="9">
    <location>
        <begin position="567"/>
        <end position="587"/>
    </location>
</feature>
<evidence type="ECO:0000256" key="2">
    <source>
        <dbReference type="ARBA" id="ARBA00022679"/>
    </source>
</evidence>
<dbReference type="Gene3D" id="3.90.1600.10">
    <property type="entry name" value="Palm domain of DNA polymerase"/>
    <property type="match status" value="2"/>
</dbReference>
<evidence type="ECO:0000256" key="6">
    <source>
        <dbReference type="ARBA" id="ARBA00023125"/>
    </source>
</evidence>
<keyword evidence="12" id="KW-1185">Reference proteome</keyword>
<dbReference type="PROSITE" id="PS00116">
    <property type="entry name" value="DNA_POLYMERASE_B"/>
    <property type="match status" value="1"/>
</dbReference>
<evidence type="ECO:0000256" key="9">
    <source>
        <dbReference type="SAM" id="MobiDB-lite"/>
    </source>
</evidence>
<evidence type="ECO:0000256" key="3">
    <source>
        <dbReference type="ARBA" id="ARBA00022695"/>
    </source>
</evidence>
<dbReference type="Gene3D" id="3.30.420.10">
    <property type="entry name" value="Ribonuclease H-like superfamily/Ribonuclease H"/>
    <property type="match status" value="1"/>
</dbReference>
<evidence type="ECO:0000256" key="4">
    <source>
        <dbReference type="ARBA" id="ARBA00022705"/>
    </source>
</evidence>
<keyword evidence="3 8" id="KW-0548">Nucleotidyltransferase</keyword>
<dbReference type="SUPFAM" id="SSF56672">
    <property type="entry name" value="DNA/RNA polymerases"/>
    <property type="match status" value="1"/>
</dbReference>
<dbReference type="SUPFAM" id="SSF53098">
    <property type="entry name" value="Ribonuclease H-like"/>
    <property type="match status" value="1"/>
</dbReference>
<accession>A0AAN8UUZ3</accession>
<dbReference type="PRINTS" id="PR00106">
    <property type="entry name" value="DNAPOLB"/>
</dbReference>
<dbReference type="InterPro" id="IPR006172">
    <property type="entry name" value="DNA-dir_DNA_pol_B"/>
</dbReference>
<dbReference type="GO" id="GO:0003677">
    <property type="term" value="F:DNA binding"/>
    <property type="evidence" value="ECO:0007669"/>
    <property type="project" value="UniProtKB-KW"/>
</dbReference>
<dbReference type="GO" id="GO:0003887">
    <property type="term" value="F:DNA-directed DNA polymerase activity"/>
    <property type="evidence" value="ECO:0007669"/>
    <property type="project" value="UniProtKB-KW"/>
</dbReference>
<feature type="domain" description="DNA-directed DNA polymerase family B mitochondria/virus" evidence="10">
    <location>
        <begin position="160"/>
        <end position="249"/>
    </location>
</feature>
<sequence length="587" mass="68949">MEIKRVYLRIYTERKKDVKDRVKLTDEKEFIDKLSKILSETPDDTDKEDIDPPRRTRKIMNKKRSYPSTHITRVKQSSSVIRPFLVADTETILVDDVHYPYAAGLLKVMPGDDISSKLLYSIDTYFSEDYSIILDSFEERSRKVLFDLIERIYRIVEKDKNNYTIYFHNFSRFDGIFLLKHIACHHKEFKIKPTMRNGLLYELVVYRGRKVLFRFRDSFLLLPSKLEDLAINLCPELGTKGNVEHSEVRLCNLKSKKKELLDYMKQDILLLGGIMRKAQEICWNDYKVDIESKITLPSLALYIFRKNFYDPKTCPIHIPSQSEDTFIRRGYYGGHSDVYKPAGKNLYYYDVNSLYPFIMKTYPMPIGKPKCEEFKFAIDHGYKVTPLSGYLFEKKEYPFVSFVSSLFESRLKAKKSKNDALSFIYKILMNSLYGRFGINPESTVTDVCTQDKYHNYIRNTKWIFAEKLSDKYYVVSYLSGTESDHWNPPRNSAVQIAAAITACARIHMYPYIKREDCYYTDTDSVVLGQPLPEEWISSSVLGKFKLEDRILKGHRKDLFKKETMAGREGCGQRHDQRKLEIQERGFK</sequence>
<dbReference type="Proteomes" id="UP001370490">
    <property type="component" value="Unassembled WGS sequence"/>
</dbReference>
<gene>
    <name evidence="11" type="ORF">RJ641_011862</name>
</gene>
<dbReference type="InterPro" id="IPR017964">
    <property type="entry name" value="DNA-dir_DNA_pol_B_CS"/>
</dbReference>
<dbReference type="PANTHER" id="PTHR33568:SF3">
    <property type="entry name" value="DNA-DIRECTED DNA POLYMERASE"/>
    <property type="match status" value="1"/>
</dbReference>
<dbReference type="InterPro" id="IPR012337">
    <property type="entry name" value="RNaseH-like_sf"/>
</dbReference>
<comment type="similarity">
    <text evidence="1 8">Belongs to the DNA polymerase type-B family.</text>
</comment>
<name>A0AAN8UUZ3_9MAGN</name>
<dbReference type="Pfam" id="PF03175">
    <property type="entry name" value="DNA_pol_B_2"/>
    <property type="match status" value="2"/>
</dbReference>
<dbReference type="EMBL" id="JBAMMX010000018">
    <property type="protein sequence ID" value="KAK6923558.1"/>
    <property type="molecule type" value="Genomic_DNA"/>
</dbReference>